<accession>A0A0G4MRC3</accession>
<dbReference type="Proteomes" id="UP000044602">
    <property type="component" value="Unassembled WGS sequence"/>
</dbReference>
<dbReference type="STRING" id="100787.A0A0G4MRC3"/>
<organism evidence="1 2">
    <name type="scientific">Verticillium longisporum</name>
    <name type="common">Verticillium dahliae var. longisporum</name>
    <dbReference type="NCBI Taxonomy" id="100787"/>
    <lineage>
        <taxon>Eukaryota</taxon>
        <taxon>Fungi</taxon>
        <taxon>Dikarya</taxon>
        <taxon>Ascomycota</taxon>
        <taxon>Pezizomycotina</taxon>
        <taxon>Sordariomycetes</taxon>
        <taxon>Hypocreomycetidae</taxon>
        <taxon>Glomerellales</taxon>
        <taxon>Plectosphaerellaceae</taxon>
        <taxon>Verticillium</taxon>
    </lineage>
</organism>
<dbReference type="EMBL" id="CVQH01024309">
    <property type="protein sequence ID" value="CRK36768.1"/>
    <property type="molecule type" value="Genomic_DNA"/>
</dbReference>
<dbReference type="SUPFAM" id="SSF81901">
    <property type="entry name" value="HCP-like"/>
    <property type="match status" value="1"/>
</dbReference>
<dbReference type="Gene3D" id="1.25.40.10">
    <property type="entry name" value="Tetratricopeptide repeat domain"/>
    <property type="match status" value="1"/>
</dbReference>
<sequence length="72" mass="8072">MLDPTQARLSLSSLIKPAPRPALLDNPRLALMYWTRSSRQSNVDSQVKMGDYYYYGVGTELDIGKAVQCYTG</sequence>
<dbReference type="InterPro" id="IPR011990">
    <property type="entry name" value="TPR-like_helical_dom_sf"/>
</dbReference>
<proteinExistence type="predicted"/>
<evidence type="ECO:0000313" key="1">
    <source>
        <dbReference type="EMBL" id="CRK36768.1"/>
    </source>
</evidence>
<evidence type="ECO:0000313" key="2">
    <source>
        <dbReference type="Proteomes" id="UP000044602"/>
    </source>
</evidence>
<dbReference type="AlphaFoldDB" id="A0A0G4MRC3"/>
<gene>
    <name evidence="1" type="ORF">BN1708_020092</name>
</gene>
<keyword evidence="2" id="KW-1185">Reference proteome</keyword>
<protein>
    <submittedName>
        <fullName evidence="1">Uncharacterized protein</fullName>
    </submittedName>
</protein>
<feature type="non-terminal residue" evidence="1">
    <location>
        <position position="72"/>
    </location>
</feature>
<reference evidence="1 2" key="1">
    <citation type="submission" date="2015-05" db="EMBL/GenBank/DDBJ databases">
        <authorList>
            <person name="Wang D.B."/>
            <person name="Wang M."/>
        </authorList>
    </citation>
    <scope>NUCLEOTIDE SEQUENCE [LARGE SCALE GENOMIC DNA]</scope>
    <source>
        <strain evidence="1">VL1</strain>
    </source>
</reference>
<name>A0A0G4MRC3_VERLO</name>